<dbReference type="EMBL" id="BPQP01000071">
    <property type="protein sequence ID" value="GJD96858.1"/>
    <property type="molecule type" value="Genomic_DNA"/>
</dbReference>
<keyword evidence="3" id="KW-1185">Reference proteome</keyword>
<protein>
    <submittedName>
        <fullName evidence="2">Uncharacterized protein</fullName>
    </submittedName>
</protein>
<reference evidence="2" key="2">
    <citation type="submission" date="2021-08" db="EMBL/GenBank/DDBJ databases">
        <authorList>
            <person name="Tani A."/>
            <person name="Ola A."/>
            <person name="Ogura Y."/>
            <person name="Katsura K."/>
            <person name="Hayashi T."/>
        </authorList>
    </citation>
    <scope>NUCLEOTIDE SEQUENCE</scope>
    <source>
        <strain evidence="2">DSM 19015</strain>
    </source>
</reference>
<comment type="caution">
    <text evidence="2">The sequence shown here is derived from an EMBL/GenBank/DDBJ whole genome shotgun (WGS) entry which is preliminary data.</text>
</comment>
<proteinExistence type="predicted"/>
<feature type="chain" id="PRO_5046495678" evidence="1">
    <location>
        <begin position="23"/>
        <end position="86"/>
    </location>
</feature>
<keyword evidence="1" id="KW-0732">Signal</keyword>
<dbReference type="RefSeq" id="WP_238245949.1">
    <property type="nucleotide sequence ID" value="NZ_BPQP01000071.1"/>
</dbReference>
<evidence type="ECO:0000313" key="2">
    <source>
        <dbReference type="EMBL" id="GJD96858.1"/>
    </source>
</evidence>
<name>A0ABQ4S4X2_9HYPH</name>
<reference evidence="2" key="1">
    <citation type="journal article" date="2021" name="Front. Microbiol.">
        <title>Comprehensive Comparative Genomics and Phenotyping of Methylobacterium Species.</title>
        <authorList>
            <person name="Alessa O."/>
            <person name="Ogura Y."/>
            <person name="Fujitani Y."/>
            <person name="Takami H."/>
            <person name="Hayashi T."/>
            <person name="Sahin N."/>
            <person name="Tani A."/>
        </authorList>
    </citation>
    <scope>NUCLEOTIDE SEQUENCE</scope>
    <source>
        <strain evidence="2">DSM 19015</strain>
    </source>
</reference>
<dbReference type="Proteomes" id="UP001055125">
    <property type="component" value="Unassembled WGS sequence"/>
</dbReference>
<sequence length="86" mass="8837">MKARLFLVAAAFNVGLFTFAQAAGPASDGVKAAPGKAASYRTAKYSGGEGATWKTGRDSHGFAGSYGGCRFRGHTGPNGFTLDRSC</sequence>
<organism evidence="2 3">
    <name type="scientific">Methylobacterium iners</name>
    <dbReference type="NCBI Taxonomy" id="418707"/>
    <lineage>
        <taxon>Bacteria</taxon>
        <taxon>Pseudomonadati</taxon>
        <taxon>Pseudomonadota</taxon>
        <taxon>Alphaproteobacteria</taxon>
        <taxon>Hyphomicrobiales</taxon>
        <taxon>Methylobacteriaceae</taxon>
        <taxon>Methylobacterium</taxon>
    </lineage>
</organism>
<evidence type="ECO:0000256" key="1">
    <source>
        <dbReference type="SAM" id="SignalP"/>
    </source>
</evidence>
<evidence type="ECO:0000313" key="3">
    <source>
        <dbReference type="Proteomes" id="UP001055125"/>
    </source>
</evidence>
<gene>
    <name evidence="2" type="ORF">OCOJLMKI_4084</name>
</gene>
<accession>A0ABQ4S4X2</accession>
<feature type="signal peptide" evidence="1">
    <location>
        <begin position="1"/>
        <end position="22"/>
    </location>
</feature>